<evidence type="ECO:0000313" key="2">
    <source>
        <dbReference type="EMBL" id="KNZ53068.1"/>
    </source>
</evidence>
<feature type="compositionally biased region" description="Polar residues" evidence="1">
    <location>
        <begin position="354"/>
        <end position="363"/>
    </location>
</feature>
<sequence length="375" mass="41422">MSYKTTRDFRPVDMLEEDSDTTPGHSANPEVSNPDRQTRPSTGNPQAESSTKNPGLTQKPNANPNPPNSLLATTGQTSDNPPPNPSIQPSRPSEPSGSNTSGETDQQPSLGNDNQTQPASQQSNSHSSTPTNTQLTTILNRKSQLAAVSNLLGIFVSHSKLWAKSLHHVSPIKPDFHFQCASCSNAKWIKPISPLANEFLGPTTNNQWYCPDILNFPALQAHSPHPETNLVQFLHQLYSPPASEISTGQKLLPLLLNSWQMIQGLILKHFDGLKNLSSTFGTTDNNPAPNQEIIKWAHSVDVLHNLQNVITDIFMGYIIIQTNPLSPTPHQRQKEENLLKKKFLFLPEQQLLSSSHPARQHTQPARKHNSENCLN</sequence>
<evidence type="ECO:0000313" key="3">
    <source>
        <dbReference type="Proteomes" id="UP000037035"/>
    </source>
</evidence>
<feature type="compositionally biased region" description="Basic and acidic residues" evidence="1">
    <location>
        <begin position="1"/>
        <end position="13"/>
    </location>
</feature>
<feature type="region of interest" description="Disordered" evidence="1">
    <location>
        <begin position="354"/>
        <end position="375"/>
    </location>
</feature>
<dbReference type="AlphaFoldDB" id="A0A0L6UX04"/>
<organism evidence="2 3">
    <name type="scientific">Puccinia sorghi</name>
    <dbReference type="NCBI Taxonomy" id="27349"/>
    <lineage>
        <taxon>Eukaryota</taxon>
        <taxon>Fungi</taxon>
        <taxon>Dikarya</taxon>
        <taxon>Basidiomycota</taxon>
        <taxon>Pucciniomycotina</taxon>
        <taxon>Pucciniomycetes</taxon>
        <taxon>Pucciniales</taxon>
        <taxon>Pucciniaceae</taxon>
        <taxon>Puccinia</taxon>
    </lineage>
</organism>
<evidence type="ECO:0000256" key="1">
    <source>
        <dbReference type="SAM" id="MobiDB-lite"/>
    </source>
</evidence>
<comment type="caution">
    <text evidence="2">The sequence shown here is derived from an EMBL/GenBank/DDBJ whole genome shotgun (WGS) entry which is preliminary data.</text>
</comment>
<feature type="compositionally biased region" description="Polar residues" evidence="1">
    <location>
        <begin position="95"/>
        <end position="132"/>
    </location>
</feature>
<proteinExistence type="predicted"/>
<feature type="region of interest" description="Disordered" evidence="1">
    <location>
        <begin position="1"/>
        <end position="132"/>
    </location>
</feature>
<accession>A0A0L6UX04</accession>
<dbReference type="VEuPathDB" id="FungiDB:VP01_3355g3"/>
<reference evidence="2 3" key="1">
    <citation type="submission" date="2015-08" db="EMBL/GenBank/DDBJ databases">
        <title>Next Generation Sequencing and Analysis of the Genome of Puccinia sorghi L Schw, the Causal Agent of Maize Common Rust.</title>
        <authorList>
            <person name="Rochi L."/>
            <person name="Burguener G."/>
            <person name="Darino M."/>
            <person name="Turjanski A."/>
            <person name="Kreff E."/>
            <person name="Dieguez M.J."/>
            <person name="Sacco F."/>
        </authorList>
    </citation>
    <scope>NUCLEOTIDE SEQUENCE [LARGE SCALE GENOMIC DNA]</scope>
    <source>
        <strain evidence="2 3">RO10H11247</strain>
    </source>
</reference>
<feature type="compositionally biased region" description="Polar residues" evidence="1">
    <location>
        <begin position="21"/>
        <end position="59"/>
    </location>
</feature>
<dbReference type="Proteomes" id="UP000037035">
    <property type="component" value="Unassembled WGS sequence"/>
</dbReference>
<dbReference type="EMBL" id="LAVV01008341">
    <property type="protein sequence ID" value="KNZ53068.1"/>
    <property type="molecule type" value="Genomic_DNA"/>
</dbReference>
<name>A0A0L6UX04_9BASI</name>
<protein>
    <submittedName>
        <fullName evidence="2">Uncharacterized protein</fullName>
    </submittedName>
</protein>
<dbReference type="OrthoDB" id="10519936at2759"/>
<keyword evidence="3" id="KW-1185">Reference proteome</keyword>
<gene>
    <name evidence="2" type="ORF">VP01_3355g3</name>
</gene>